<evidence type="ECO:0000313" key="2">
    <source>
        <dbReference type="Proteomes" id="UP000184536"/>
    </source>
</evidence>
<dbReference type="RefSeq" id="WP_110939545.1">
    <property type="nucleotide sequence ID" value="NZ_FQZV01000004.1"/>
</dbReference>
<protein>
    <submittedName>
        <fullName evidence="1">Uncharacterized protein</fullName>
    </submittedName>
</protein>
<proteinExistence type="predicted"/>
<dbReference type="EMBL" id="FQZV01000004">
    <property type="protein sequence ID" value="SHI61262.1"/>
    <property type="molecule type" value="Genomic_DNA"/>
</dbReference>
<reference evidence="2" key="1">
    <citation type="submission" date="2016-11" db="EMBL/GenBank/DDBJ databases">
        <authorList>
            <person name="Varghese N."/>
            <person name="Submissions S."/>
        </authorList>
    </citation>
    <scope>NUCLEOTIDE SEQUENCE [LARGE SCALE GENOMIC DNA]</scope>
    <source>
        <strain evidence="2">DSM 17957</strain>
    </source>
</reference>
<accession>A0A1M6CJR5</accession>
<dbReference type="AlphaFoldDB" id="A0A1M6CJR5"/>
<organism evidence="1 2">
    <name type="scientific">Geosporobacter subterraneus DSM 17957</name>
    <dbReference type="NCBI Taxonomy" id="1121919"/>
    <lineage>
        <taxon>Bacteria</taxon>
        <taxon>Bacillati</taxon>
        <taxon>Bacillota</taxon>
        <taxon>Clostridia</taxon>
        <taxon>Peptostreptococcales</taxon>
        <taxon>Thermotaleaceae</taxon>
        <taxon>Geosporobacter</taxon>
    </lineage>
</organism>
<keyword evidence="2" id="KW-1185">Reference proteome</keyword>
<dbReference type="OrthoDB" id="9827261at2"/>
<dbReference type="Proteomes" id="UP000184536">
    <property type="component" value="Unassembled WGS sequence"/>
</dbReference>
<evidence type="ECO:0000313" key="1">
    <source>
        <dbReference type="EMBL" id="SHI61262.1"/>
    </source>
</evidence>
<sequence>MAPLKSGNVMVLVALTLVTILGIISMAPQEHGFLPKDIIGYLPHGELGDTVPLNPREDLYFDDFVMEEQEQFQAVIDDTTLQRFIQVYIEKINAKNMDRMIPVEDQEQVRTLLEGMGYDNTLQLKTVLSQEATEDVVRKVQDILYDNLFEHELNLLHSLLIK</sequence>
<gene>
    <name evidence="1" type="ORF">SAMN02745975_00237</name>
</gene>
<name>A0A1M6CJR5_9FIRM</name>